<dbReference type="EMBL" id="JACHGB010000002">
    <property type="protein sequence ID" value="MBB5271237.1"/>
    <property type="molecule type" value="Genomic_DNA"/>
</dbReference>
<dbReference type="InterPro" id="IPR022050">
    <property type="entry name" value="T_hemolysin"/>
</dbReference>
<protein>
    <recommendedName>
        <fullName evidence="3">Thermostable hemolysin</fullName>
    </recommendedName>
</protein>
<name>A0A7W8HG50_9BURK</name>
<comment type="caution">
    <text evidence="1">The sequence shown here is derived from an EMBL/GenBank/DDBJ whole genome shotgun (WGS) entry which is preliminary data.</text>
</comment>
<dbReference type="Proteomes" id="UP000532440">
    <property type="component" value="Unassembled WGS sequence"/>
</dbReference>
<reference evidence="1 2" key="1">
    <citation type="submission" date="2020-08" db="EMBL/GenBank/DDBJ databases">
        <title>Genomic Encyclopedia of Type Strains, Phase IV (KMG-IV): sequencing the most valuable type-strain genomes for metagenomic binning, comparative biology and taxonomic classification.</title>
        <authorList>
            <person name="Goeker M."/>
        </authorList>
    </citation>
    <scope>NUCLEOTIDE SEQUENCE [LARGE SCALE GENOMIC DNA]</scope>
    <source>
        <strain evidence="1 2">DSM 29781</strain>
    </source>
</reference>
<evidence type="ECO:0000313" key="2">
    <source>
        <dbReference type="Proteomes" id="UP000532440"/>
    </source>
</evidence>
<dbReference type="RefSeq" id="WP_221302657.1">
    <property type="nucleotide sequence ID" value="NZ_BAABEW010000017.1"/>
</dbReference>
<gene>
    <name evidence="1" type="ORF">HNQ70_001241</name>
</gene>
<organism evidence="1 2">
    <name type="scientific">Quisquiliibacterium transsilvanicum</name>
    <dbReference type="NCBI Taxonomy" id="1549638"/>
    <lineage>
        <taxon>Bacteria</taxon>
        <taxon>Pseudomonadati</taxon>
        <taxon>Pseudomonadota</taxon>
        <taxon>Betaproteobacteria</taxon>
        <taxon>Burkholderiales</taxon>
        <taxon>Burkholderiaceae</taxon>
        <taxon>Quisquiliibacterium</taxon>
    </lineage>
</organism>
<evidence type="ECO:0000313" key="1">
    <source>
        <dbReference type="EMBL" id="MBB5271237.1"/>
    </source>
</evidence>
<dbReference type="Pfam" id="PF12261">
    <property type="entry name" value="T_hemolysin"/>
    <property type="match status" value="1"/>
</dbReference>
<accession>A0A7W8HG50</accession>
<dbReference type="AlphaFoldDB" id="A0A7W8HG50"/>
<proteinExistence type="predicted"/>
<sequence>MDRSAPRARSRGETAGLKLVPALHGERRASVEAFIRRRFAERYQAKVRHFMPRLLGLESGDASLHGAVGYRSAGEFPLFLERYLDVPIEQAIGQRFDRPVARDEIVEVGNLAAAGVGTARRLIVALTDLLAAEGFRWVAFTGTATLLNSFLRLGLSPCVLGLADPARVGDELPDWGTYYDDGPQVMAGEILGGHQRLSKLGVYGHPDGLAWFDSMEACHVARH</sequence>
<evidence type="ECO:0008006" key="3">
    <source>
        <dbReference type="Google" id="ProtNLM"/>
    </source>
</evidence>
<keyword evidence="2" id="KW-1185">Reference proteome</keyword>